<evidence type="ECO:0000259" key="1">
    <source>
        <dbReference type="Pfam" id="PF04765"/>
    </source>
</evidence>
<organism evidence="2 3">
    <name type="scientific">Candidatus Woesebacteria bacterium RIFCSPLOWO2_01_FULL_44_14</name>
    <dbReference type="NCBI Taxonomy" id="1802525"/>
    <lineage>
        <taxon>Bacteria</taxon>
        <taxon>Candidatus Woeseibacteriota</taxon>
    </lineage>
</organism>
<dbReference type="EMBL" id="MGHL01000003">
    <property type="protein sequence ID" value="OGM70607.1"/>
    <property type="molecule type" value="Genomic_DNA"/>
</dbReference>
<dbReference type="PANTHER" id="PTHR12956">
    <property type="entry name" value="ALKALINE CERAMIDASE-RELATED"/>
    <property type="match status" value="1"/>
</dbReference>
<dbReference type="InterPro" id="IPR006852">
    <property type="entry name" value="TOD1_MUCI70"/>
</dbReference>
<feature type="domain" description="TOD1/MUCI70 glycosyltransferase-like" evidence="1">
    <location>
        <begin position="29"/>
        <end position="179"/>
    </location>
</feature>
<gene>
    <name evidence="2" type="ORF">A2975_00130</name>
</gene>
<comment type="caution">
    <text evidence="2">The sequence shown here is derived from an EMBL/GenBank/DDBJ whole genome shotgun (WGS) entry which is preliminary data.</text>
</comment>
<sequence length="201" mass="23677">MSKIVVYTAITNAKDVPRSDIQVLSGYNKFASPVMNAKIYKVLPHKFLDYDISIWVDGNIFLNVPAEKLVDEWLGEADMAVFEHYHRRDLSWEAMMLNSTFKHRTPWVIDEVNRQIKHYEKIGMPAKEEVVMGGMLIRRNIPIVNQFNEAWWAEICRWSQRDQLSFPIVKRQFPNLKLNIIKGSIKSHPYLKYQDHAHYNT</sequence>
<protein>
    <recommendedName>
        <fullName evidence="1">TOD1/MUCI70 glycosyltransferase-like domain-containing protein</fullName>
    </recommendedName>
</protein>
<evidence type="ECO:0000313" key="2">
    <source>
        <dbReference type="EMBL" id="OGM70607.1"/>
    </source>
</evidence>
<dbReference type="STRING" id="1802525.A2975_00130"/>
<dbReference type="Pfam" id="PF04765">
    <property type="entry name" value="TOD1_MUCI70"/>
    <property type="match status" value="1"/>
</dbReference>
<dbReference type="Proteomes" id="UP000178429">
    <property type="component" value="Unassembled WGS sequence"/>
</dbReference>
<name>A0A1F8C2P6_9BACT</name>
<evidence type="ECO:0000313" key="3">
    <source>
        <dbReference type="Proteomes" id="UP000178429"/>
    </source>
</evidence>
<accession>A0A1F8C2P6</accession>
<dbReference type="InterPro" id="IPR048354">
    <property type="entry name" value="TOD1_MUCI70_glycTrfase_dom"/>
</dbReference>
<reference evidence="2 3" key="1">
    <citation type="journal article" date="2016" name="Nat. Commun.">
        <title>Thousands of microbial genomes shed light on interconnected biogeochemical processes in an aquifer system.</title>
        <authorList>
            <person name="Anantharaman K."/>
            <person name="Brown C.T."/>
            <person name="Hug L.A."/>
            <person name="Sharon I."/>
            <person name="Castelle C.J."/>
            <person name="Probst A.J."/>
            <person name="Thomas B.C."/>
            <person name="Singh A."/>
            <person name="Wilkins M.J."/>
            <person name="Karaoz U."/>
            <person name="Brodie E.L."/>
            <person name="Williams K.H."/>
            <person name="Hubbard S.S."/>
            <person name="Banfield J.F."/>
        </authorList>
    </citation>
    <scope>NUCLEOTIDE SEQUENCE [LARGE SCALE GENOMIC DNA]</scope>
</reference>
<dbReference type="AlphaFoldDB" id="A0A1F8C2P6"/>
<proteinExistence type="predicted"/>